<dbReference type="OrthoDB" id="2736584at2"/>
<evidence type="ECO:0000313" key="1">
    <source>
        <dbReference type="EMBL" id="VDC29664.1"/>
    </source>
</evidence>
<dbReference type="EMBL" id="UXAV01000042">
    <property type="protein sequence ID" value="VDC29664.1"/>
    <property type="molecule type" value="Genomic_DNA"/>
</dbReference>
<dbReference type="RefSeq" id="WP_124070840.1">
    <property type="nucleotide sequence ID" value="NZ_CBCRXF010000001.1"/>
</dbReference>
<gene>
    <name evidence="1" type="primary">sirA</name>
    <name evidence="1" type="ORF">FILTAD_02220</name>
</gene>
<dbReference type="InterPro" id="IPR038449">
    <property type="entry name" value="SirA_sf"/>
</dbReference>
<proteinExistence type="predicted"/>
<accession>A0A3P5XLW6</accession>
<reference evidence="1 2" key="1">
    <citation type="submission" date="2018-11" db="EMBL/GenBank/DDBJ databases">
        <authorList>
            <person name="Criscuolo A."/>
        </authorList>
    </citation>
    <scope>NUCLEOTIDE SEQUENCE [LARGE SCALE GENOMIC DNA]</scope>
    <source>
        <strain evidence="1">ATB-66</strain>
    </source>
</reference>
<dbReference type="Proteomes" id="UP000270468">
    <property type="component" value="Unassembled WGS sequence"/>
</dbReference>
<sequence length="149" mass="17099">MRSYGIYKVKEMYQPFVIGRERLLYDLLKEDGQHDDSMQEVHYLCDPLVGDEIDEAIISNLGKGFTSIEQREGEYKLTHPVKGSILISLSSYALNVFCDGSRMLDLDLFVALSGSDDRFFAVMDEKGEWGWLKPVKYTDLRLNEEAAIF</sequence>
<dbReference type="AlphaFoldDB" id="A0A3P5XLW6"/>
<dbReference type="Pfam" id="PF10747">
    <property type="entry name" value="SirA"/>
    <property type="match status" value="1"/>
</dbReference>
<dbReference type="InterPro" id="IPR019683">
    <property type="entry name" value="SirA"/>
</dbReference>
<dbReference type="Gene3D" id="3.30.310.250">
    <property type="entry name" value="Sporulation inhibitor of replication protein SirA"/>
    <property type="match status" value="1"/>
</dbReference>
<keyword evidence="2" id="KW-1185">Reference proteome</keyword>
<name>A0A3P5XLW6_9BACL</name>
<evidence type="ECO:0000313" key="2">
    <source>
        <dbReference type="Proteomes" id="UP000270468"/>
    </source>
</evidence>
<organism evidence="1 2">
    <name type="scientific">Filibacter tadaridae</name>
    <dbReference type="NCBI Taxonomy" id="2483811"/>
    <lineage>
        <taxon>Bacteria</taxon>
        <taxon>Bacillati</taxon>
        <taxon>Bacillota</taxon>
        <taxon>Bacilli</taxon>
        <taxon>Bacillales</taxon>
        <taxon>Caryophanaceae</taxon>
        <taxon>Filibacter</taxon>
    </lineage>
</organism>
<protein>
    <submittedName>
        <fullName evidence="1">Sporulation inhibitor of replication protein SirA</fullName>
    </submittedName>
</protein>